<sequence>MTISEKRVGLSKKGVNMFSMSINILIGIVVLFILSECLCLRIRTGNAVLELRQIKEILKVGLN</sequence>
<keyword evidence="1" id="KW-0472">Membrane</keyword>
<dbReference type="EMBL" id="BARV01034294">
    <property type="protein sequence ID" value="GAI58172.1"/>
    <property type="molecule type" value="Genomic_DNA"/>
</dbReference>
<protein>
    <submittedName>
        <fullName evidence="2">Uncharacterized protein</fullName>
    </submittedName>
</protein>
<feature type="non-terminal residue" evidence="2">
    <location>
        <position position="63"/>
    </location>
</feature>
<gene>
    <name evidence="2" type="ORF">S06H3_53738</name>
</gene>
<evidence type="ECO:0000313" key="2">
    <source>
        <dbReference type="EMBL" id="GAI58172.1"/>
    </source>
</evidence>
<reference evidence="2" key="1">
    <citation type="journal article" date="2014" name="Front. Microbiol.">
        <title>High frequency of phylogenetically diverse reductive dehalogenase-homologous genes in deep subseafloor sedimentary metagenomes.</title>
        <authorList>
            <person name="Kawai M."/>
            <person name="Futagami T."/>
            <person name="Toyoda A."/>
            <person name="Takaki Y."/>
            <person name="Nishi S."/>
            <person name="Hori S."/>
            <person name="Arai W."/>
            <person name="Tsubouchi T."/>
            <person name="Morono Y."/>
            <person name="Uchiyama I."/>
            <person name="Ito T."/>
            <person name="Fujiyama A."/>
            <person name="Inagaki F."/>
            <person name="Takami H."/>
        </authorList>
    </citation>
    <scope>NUCLEOTIDE SEQUENCE</scope>
    <source>
        <strain evidence="2">Expedition CK06-06</strain>
    </source>
</reference>
<accession>X1PPH2</accession>
<evidence type="ECO:0000256" key="1">
    <source>
        <dbReference type="SAM" id="Phobius"/>
    </source>
</evidence>
<organism evidence="2">
    <name type="scientific">marine sediment metagenome</name>
    <dbReference type="NCBI Taxonomy" id="412755"/>
    <lineage>
        <taxon>unclassified sequences</taxon>
        <taxon>metagenomes</taxon>
        <taxon>ecological metagenomes</taxon>
    </lineage>
</organism>
<feature type="transmembrane region" description="Helical" evidence="1">
    <location>
        <begin position="20"/>
        <end position="42"/>
    </location>
</feature>
<keyword evidence="1" id="KW-0812">Transmembrane</keyword>
<keyword evidence="1" id="KW-1133">Transmembrane helix</keyword>
<proteinExistence type="predicted"/>
<dbReference type="AlphaFoldDB" id="X1PPH2"/>
<name>X1PPH2_9ZZZZ</name>
<comment type="caution">
    <text evidence="2">The sequence shown here is derived from an EMBL/GenBank/DDBJ whole genome shotgun (WGS) entry which is preliminary data.</text>
</comment>